<accession>A0ABT3AUG3</accession>
<keyword evidence="2" id="KW-1185">Reference proteome</keyword>
<reference evidence="1 2" key="1">
    <citation type="submission" date="2022-10" db="EMBL/GenBank/DDBJ databases">
        <title>Identification of biosynthetic pathway for the production of the potent trypsin inhibitor radiosumin.</title>
        <authorList>
            <person name="Fewer D.P."/>
            <person name="Delbaje E."/>
            <person name="Ouyang X."/>
            <person name="Agostino P.D."/>
            <person name="Wahlsten M."/>
            <person name="Jokela J."/>
            <person name="Permi P."/>
            <person name="Haapaniemi E."/>
            <person name="Koistinen H."/>
        </authorList>
    </citation>
    <scope>NUCLEOTIDE SEQUENCE [LARGE SCALE GENOMIC DNA]</scope>
    <source>
        <strain evidence="1 2">NIES-515</strain>
    </source>
</reference>
<dbReference type="Proteomes" id="UP001526143">
    <property type="component" value="Unassembled WGS sequence"/>
</dbReference>
<dbReference type="RefSeq" id="WP_263744257.1">
    <property type="nucleotide sequence ID" value="NZ_JAOWRF010000066.1"/>
</dbReference>
<protein>
    <submittedName>
        <fullName evidence="1">Uncharacterized protein</fullName>
    </submittedName>
</protein>
<sequence length="61" mass="7052">MSSSKCQINPQQIKLWQLRSLTLSLLPRLTHNSKSLNALKMRVFPDVSTSKLPACWIELHY</sequence>
<proteinExistence type="predicted"/>
<evidence type="ECO:0000313" key="1">
    <source>
        <dbReference type="EMBL" id="MCV3212748.1"/>
    </source>
</evidence>
<organism evidence="1 2">
    <name type="scientific">Plectonema radiosum NIES-515</name>
    <dbReference type="NCBI Taxonomy" id="2986073"/>
    <lineage>
        <taxon>Bacteria</taxon>
        <taxon>Bacillati</taxon>
        <taxon>Cyanobacteriota</taxon>
        <taxon>Cyanophyceae</taxon>
        <taxon>Oscillatoriophycideae</taxon>
        <taxon>Oscillatoriales</taxon>
        <taxon>Microcoleaceae</taxon>
        <taxon>Plectonema</taxon>
    </lineage>
</organism>
<name>A0ABT3AUG3_9CYAN</name>
<dbReference type="EMBL" id="JAOWRF010000066">
    <property type="protein sequence ID" value="MCV3212748.1"/>
    <property type="molecule type" value="Genomic_DNA"/>
</dbReference>
<comment type="caution">
    <text evidence="1">The sequence shown here is derived from an EMBL/GenBank/DDBJ whole genome shotgun (WGS) entry which is preliminary data.</text>
</comment>
<gene>
    <name evidence="1" type="ORF">OGM63_04265</name>
</gene>
<evidence type="ECO:0000313" key="2">
    <source>
        <dbReference type="Proteomes" id="UP001526143"/>
    </source>
</evidence>